<organism evidence="3 4">
    <name type="scientific">Pseudonocardia thermophila</name>
    <dbReference type="NCBI Taxonomy" id="1848"/>
    <lineage>
        <taxon>Bacteria</taxon>
        <taxon>Bacillati</taxon>
        <taxon>Actinomycetota</taxon>
        <taxon>Actinomycetes</taxon>
        <taxon>Pseudonocardiales</taxon>
        <taxon>Pseudonocardiaceae</taxon>
        <taxon>Pseudonocardia</taxon>
    </lineage>
</organism>
<dbReference type="InterPro" id="IPR010982">
    <property type="entry name" value="Lambda_DNA-bd_dom_sf"/>
</dbReference>
<protein>
    <submittedName>
        <fullName evidence="3">Transcriptional regulator, XRE family with cupin sensor</fullName>
    </submittedName>
</protein>
<evidence type="ECO:0000313" key="4">
    <source>
        <dbReference type="Proteomes" id="UP000184363"/>
    </source>
</evidence>
<dbReference type="PANTHER" id="PTHR46797">
    <property type="entry name" value="HTH-TYPE TRANSCRIPTIONAL REGULATOR"/>
    <property type="match status" value="1"/>
</dbReference>
<dbReference type="CDD" id="cd00093">
    <property type="entry name" value="HTH_XRE"/>
    <property type="match status" value="1"/>
</dbReference>
<dbReference type="Gene3D" id="1.10.260.40">
    <property type="entry name" value="lambda repressor-like DNA-binding domains"/>
    <property type="match status" value="1"/>
</dbReference>
<accession>A0A1M6XDR3</accession>
<dbReference type="InterPro" id="IPR014710">
    <property type="entry name" value="RmlC-like_jellyroll"/>
</dbReference>
<dbReference type="AlphaFoldDB" id="A0A1M6XDR3"/>
<dbReference type="OrthoDB" id="5114244at2"/>
<dbReference type="EMBL" id="FRAP01000016">
    <property type="protein sequence ID" value="SHL03989.1"/>
    <property type="molecule type" value="Genomic_DNA"/>
</dbReference>
<evidence type="ECO:0000256" key="1">
    <source>
        <dbReference type="ARBA" id="ARBA00023125"/>
    </source>
</evidence>
<dbReference type="GO" id="GO:0003700">
    <property type="term" value="F:DNA-binding transcription factor activity"/>
    <property type="evidence" value="ECO:0007669"/>
    <property type="project" value="TreeGrafter"/>
</dbReference>
<dbReference type="STRING" id="1848.SAMN05443637_116184"/>
<evidence type="ECO:0000259" key="2">
    <source>
        <dbReference type="PROSITE" id="PS50943"/>
    </source>
</evidence>
<sequence>MGEPAHEAHSADEPAGWEAVVSSIGPKVRALRLSAGLTLQQLARAADVSTASVHKVERGDMVPTITTLLKIARALGTPIRYFVEEGDTEPLAVHTRFGEAIADGPVVLTGSAERFRALGTAARLAPGERRPGLRRPGELLVVVLAGEIEVTLGARSYTLGADQSLHFATDVEHELRNTGDEPADVVAVDVPAN</sequence>
<dbReference type="SUPFAM" id="SSF47413">
    <property type="entry name" value="lambda repressor-like DNA-binding domains"/>
    <property type="match status" value="1"/>
</dbReference>
<dbReference type="CDD" id="cd02209">
    <property type="entry name" value="cupin_XRE_C"/>
    <property type="match status" value="1"/>
</dbReference>
<dbReference type="PROSITE" id="PS50943">
    <property type="entry name" value="HTH_CROC1"/>
    <property type="match status" value="1"/>
</dbReference>
<dbReference type="Proteomes" id="UP000184363">
    <property type="component" value="Unassembled WGS sequence"/>
</dbReference>
<dbReference type="SMART" id="SM00530">
    <property type="entry name" value="HTH_XRE"/>
    <property type="match status" value="1"/>
</dbReference>
<dbReference type="InterPro" id="IPR011051">
    <property type="entry name" value="RmlC_Cupin_sf"/>
</dbReference>
<dbReference type="RefSeq" id="WP_073458807.1">
    <property type="nucleotide sequence ID" value="NZ_CALGVN010000027.1"/>
</dbReference>
<keyword evidence="4" id="KW-1185">Reference proteome</keyword>
<dbReference type="InterPro" id="IPR001387">
    <property type="entry name" value="Cro/C1-type_HTH"/>
</dbReference>
<feature type="domain" description="HTH cro/C1-type" evidence="2">
    <location>
        <begin position="28"/>
        <end position="82"/>
    </location>
</feature>
<dbReference type="GO" id="GO:0005829">
    <property type="term" value="C:cytosol"/>
    <property type="evidence" value="ECO:0007669"/>
    <property type="project" value="TreeGrafter"/>
</dbReference>
<dbReference type="Gene3D" id="2.60.120.10">
    <property type="entry name" value="Jelly Rolls"/>
    <property type="match status" value="1"/>
</dbReference>
<dbReference type="InterPro" id="IPR050807">
    <property type="entry name" value="TransReg_Diox_bact_type"/>
</dbReference>
<proteinExistence type="predicted"/>
<reference evidence="3 4" key="1">
    <citation type="submission" date="2016-11" db="EMBL/GenBank/DDBJ databases">
        <authorList>
            <person name="Jaros S."/>
            <person name="Januszkiewicz K."/>
            <person name="Wedrychowicz H."/>
        </authorList>
    </citation>
    <scope>NUCLEOTIDE SEQUENCE [LARGE SCALE GENOMIC DNA]</scope>
    <source>
        <strain evidence="3 4">DSM 43832</strain>
    </source>
</reference>
<name>A0A1M6XDR3_PSETH</name>
<dbReference type="GO" id="GO:0003677">
    <property type="term" value="F:DNA binding"/>
    <property type="evidence" value="ECO:0007669"/>
    <property type="project" value="UniProtKB-KW"/>
</dbReference>
<dbReference type="PANTHER" id="PTHR46797:SF1">
    <property type="entry name" value="METHYLPHOSPHONATE SYNTHASE"/>
    <property type="match status" value="1"/>
</dbReference>
<keyword evidence="1" id="KW-0238">DNA-binding</keyword>
<gene>
    <name evidence="3" type="ORF">SAMN05443637_116184</name>
</gene>
<dbReference type="Pfam" id="PF07883">
    <property type="entry name" value="Cupin_2"/>
    <property type="match status" value="1"/>
</dbReference>
<dbReference type="SUPFAM" id="SSF51182">
    <property type="entry name" value="RmlC-like cupins"/>
    <property type="match status" value="1"/>
</dbReference>
<dbReference type="Pfam" id="PF01381">
    <property type="entry name" value="HTH_3"/>
    <property type="match status" value="1"/>
</dbReference>
<dbReference type="InterPro" id="IPR013096">
    <property type="entry name" value="Cupin_2"/>
</dbReference>
<evidence type="ECO:0000313" key="3">
    <source>
        <dbReference type="EMBL" id="SHL03989.1"/>
    </source>
</evidence>